<evidence type="ECO:0000259" key="1">
    <source>
        <dbReference type="Pfam" id="PF26490"/>
    </source>
</evidence>
<name>A0A1G9U184_9EURY</name>
<dbReference type="OrthoDB" id="382000at2157"/>
<proteinExistence type="predicted"/>
<keyword evidence="3" id="KW-1185">Reference proteome</keyword>
<feature type="domain" description="DUF8159" evidence="1">
    <location>
        <begin position="47"/>
        <end position="153"/>
    </location>
</feature>
<dbReference type="InterPro" id="IPR058473">
    <property type="entry name" value="DUF8159"/>
</dbReference>
<dbReference type="STRING" id="996166.SAMN05192554_103237"/>
<organism evidence="2 3">
    <name type="scientific">Haloarchaeobius iranensis</name>
    <dbReference type="NCBI Taxonomy" id="996166"/>
    <lineage>
        <taxon>Archaea</taxon>
        <taxon>Methanobacteriati</taxon>
        <taxon>Methanobacteriota</taxon>
        <taxon>Stenosarchaea group</taxon>
        <taxon>Halobacteria</taxon>
        <taxon>Halobacteriales</taxon>
        <taxon>Halorubellaceae</taxon>
        <taxon>Haloarchaeobius</taxon>
    </lineage>
</organism>
<evidence type="ECO:0000313" key="3">
    <source>
        <dbReference type="Proteomes" id="UP000199370"/>
    </source>
</evidence>
<dbReference type="AlphaFoldDB" id="A0A1G9U184"/>
<dbReference type="Proteomes" id="UP000199370">
    <property type="component" value="Unassembled WGS sequence"/>
</dbReference>
<dbReference type="RefSeq" id="WP_089731731.1">
    <property type="nucleotide sequence ID" value="NZ_FNIA01000003.1"/>
</dbReference>
<gene>
    <name evidence="2" type="ORF">SAMN05192554_103237</name>
</gene>
<dbReference type="EMBL" id="FNIA01000003">
    <property type="protein sequence ID" value="SDM53414.1"/>
    <property type="molecule type" value="Genomic_DNA"/>
</dbReference>
<reference evidence="2 3" key="1">
    <citation type="submission" date="2016-10" db="EMBL/GenBank/DDBJ databases">
        <authorList>
            <person name="de Groot N.N."/>
        </authorList>
    </citation>
    <scope>NUCLEOTIDE SEQUENCE [LARGE SCALE GENOMIC DNA]</scope>
    <source>
        <strain evidence="3">EB21,IBRC-M 10013,KCTC 4048</strain>
    </source>
</reference>
<protein>
    <recommendedName>
        <fullName evidence="1">DUF8159 domain-containing protein</fullName>
    </recommendedName>
</protein>
<sequence length="159" mass="17251">MPQDSSTTRRSVLAGGAAALAGLAGCLGGNQVQKSEPNQDGEGTLGELRWILEETHGMSVTSMTYSDEVVTLEYESQASDRAESRDEIGQVISSYGLIIDSGGPSTRLEAAIADRFESQAEEYHVEATWVDQWRSGEMSDALVAQRVFNTRRFPESATE</sequence>
<evidence type="ECO:0000313" key="2">
    <source>
        <dbReference type="EMBL" id="SDM53414.1"/>
    </source>
</evidence>
<dbReference type="Pfam" id="PF26490">
    <property type="entry name" value="DUF8159"/>
    <property type="match status" value="1"/>
</dbReference>
<accession>A0A1G9U184</accession>